<dbReference type="OrthoDB" id="9806522at2"/>
<dbReference type="GO" id="GO:0008324">
    <property type="term" value="F:monoatomic cation transmembrane transporter activity"/>
    <property type="evidence" value="ECO:0007669"/>
    <property type="project" value="InterPro"/>
</dbReference>
<dbReference type="InterPro" id="IPR027469">
    <property type="entry name" value="Cation_efflux_TMD_sf"/>
</dbReference>
<dbReference type="PANTHER" id="PTHR43840">
    <property type="entry name" value="MITOCHONDRIAL METAL TRANSPORTER 1-RELATED"/>
    <property type="match status" value="1"/>
</dbReference>
<dbReference type="InterPro" id="IPR027470">
    <property type="entry name" value="Cation_efflux_CTD"/>
</dbReference>
<evidence type="ECO:0000313" key="11">
    <source>
        <dbReference type="Proteomes" id="UP000295788"/>
    </source>
</evidence>
<keyword evidence="4 7" id="KW-0812">Transmembrane</keyword>
<comment type="subcellular location">
    <subcellularLocation>
        <location evidence="1">Membrane</location>
        <topology evidence="1">Multi-pass membrane protein</topology>
    </subcellularLocation>
</comment>
<dbReference type="RefSeq" id="WP_132767232.1">
    <property type="nucleotide sequence ID" value="NZ_SMAB01000003.1"/>
</dbReference>
<dbReference type="Proteomes" id="UP000295788">
    <property type="component" value="Unassembled WGS sequence"/>
</dbReference>
<evidence type="ECO:0000259" key="9">
    <source>
        <dbReference type="Pfam" id="PF16916"/>
    </source>
</evidence>
<feature type="transmembrane region" description="Helical" evidence="7">
    <location>
        <begin position="158"/>
        <end position="175"/>
    </location>
</feature>
<feature type="transmembrane region" description="Helical" evidence="7">
    <location>
        <begin position="108"/>
        <end position="127"/>
    </location>
</feature>
<feature type="transmembrane region" description="Helical" evidence="7">
    <location>
        <begin position="181"/>
        <end position="202"/>
    </location>
</feature>
<dbReference type="InterPro" id="IPR036837">
    <property type="entry name" value="Cation_efflux_CTD_sf"/>
</dbReference>
<evidence type="ECO:0000256" key="4">
    <source>
        <dbReference type="ARBA" id="ARBA00022692"/>
    </source>
</evidence>
<evidence type="ECO:0000259" key="8">
    <source>
        <dbReference type="Pfam" id="PF01545"/>
    </source>
</evidence>
<keyword evidence="11" id="KW-1185">Reference proteome</keyword>
<keyword evidence="5 7" id="KW-1133">Transmembrane helix</keyword>
<evidence type="ECO:0000256" key="1">
    <source>
        <dbReference type="ARBA" id="ARBA00004141"/>
    </source>
</evidence>
<evidence type="ECO:0000256" key="5">
    <source>
        <dbReference type="ARBA" id="ARBA00022989"/>
    </source>
</evidence>
<dbReference type="InterPro" id="IPR002524">
    <property type="entry name" value="Cation_efflux"/>
</dbReference>
<comment type="caution">
    <text evidence="10">The sequence shown here is derived from an EMBL/GenBank/DDBJ whole genome shotgun (WGS) entry which is preliminary data.</text>
</comment>
<evidence type="ECO:0000256" key="3">
    <source>
        <dbReference type="ARBA" id="ARBA00022448"/>
    </source>
</evidence>
<dbReference type="InterPro" id="IPR050291">
    <property type="entry name" value="CDF_Transporter"/>
</dbReference>
<evidence type="ECO:0000256" key="2">
    <source>
        <dbReference type="ARBA" id="ARBA00008114"/>
    </source>
</evidence>
<feature type="domain" description="Cation efflux protein transmembrane" evidence="8">
    <location>
        <begin position="14"/>
        <end position="209"/>
    </location>
</feature>
<dbReference type="Pfam" id="PF16916">
    <property type="entry name" value="ZT_dimer"/>
    <property type="match status" value="1"/>
</dbReference>
<dbReference type="EMBL" id="SMAB01000003">
    <property type="protein sequence ID" value="TCS83832.1"/>
    <property type="molecule type" value="Genomic_DNA"/>
</dbReference>
<feature type="transmembrane region" description="Helical" evidence="7">
    <location>
        <begin position="81"/>
        <end position="102"/>
    </location>
</feature>
<reference evidence="10 11" key="1">
    <citation type="submission" date="2019-03" db="EMBL/GenBank/DDBJ databases">
        <title>Genomic Encyclopedia of Type Strains, Phase IV (KMG-IV): sequencing the most valuable type-strain genomes for metagenomic binning, comparative biology and taxonomic classification.</title>
        <authorList>
            <person name="Goeker M."/>
        </authorList>
    </citation>
    <scope>NUCLEOTIDE SEQUENCE [LARGE SCALE GENOMIC DNA]</scope>
    <source>
        <strain evidence="10 11">DSM 23802</strain>
    </source>
</reference>
<keyword evidence="6 7" id="KW-0472">Membrane</keyword>
<dbReference type="Pfam" id="PF01545">
    <property type="entry name" value="Cation_efflux"/>
    <property type="match status" value="1"/>
</dbReference>
<evidence type="ECO:0000256" key="7">
    <source>
        <dbReference type="SAM" id="Phobius"/>
    </source>
</evidence>
<feature type="transmembrane region" description="Helical" evidence="7">
    <location>
        <begin position="39"/>
        <end position="60"/>
    </location>
</feature>
<dbReference type="FunFam" id="1.20.1510.10:FF:000006">
    <property type="entry name" value="Divalent cation efflux transporter"/>
    <property type="match status" value="1"/>
</dbReference>
<evidence type="ECO:0000256" key="6">
    <source>
        <dbReference type="ARBA" id="ARBA00023136"/>
    </source>
</evidence>
<dbReference type="GO" id="GO:0016020">
    <property type="term" value="C:membrane"/>
    <property type="evidence" value="ECO:0007669"/>
    <property type="project" value="UniProtKB-SubCell"/>
</dbReference>
<dbReference type="PANTHER" id="PTHR43840:SF15">
    <property type="entry name" value="MITOCHONDRIAL METAL TRANSPORTER 1-RELATED"/>
    <property type="match status" value="1"/>
</dbReference>
<feature type="domain" description="Cation efflux protein cytoplasmic" evidence="9">
    <location>
        <begin position="218"/>
        <end position="295"/>
    </location>
</feature>
<name>A0A4R3KJX1_9BACI</name>
<evidence type="ECO:0000313" key="10">
    <source>
        <dbReference type="EMBL" id="TCS83832.1"/>
    </source>
</evidence>
<proteinExistence type="inferred from homology"/>
<feature type="transmembrane region" description="Helical" evidence="7">
    <location>
        <begin position="12"/>
        <end position="33"/>
    </location>
</feature>
<protein>
    <submittedName>
        <fullName evidence="10">Cation diffusion facilitator family transporter</fullName>
    </submittedName>
</protein>
<dbReference type="SUPFAM" id="SSF161111">
    <property type="entry name" value="Cation efflux protein transmembrane domain-like"/>
    <property type="match status" value="1"/>
</dbReference>
<dbReference type="NCBIfam" id="TIGR01297">
    <property type="entry name" value="CDF"/>
    <property type="match status" value="1"/>
</dbReference>
<dbReference type="Gene3D" id="1.20.1510.10">
    <property type="entry name" value="Cation efflux protein transmembrane domain"/>
    <property type="match status" value="1"/>
</dbReference>
<dbReference type="InterPro" id="IPR058533">
    <property type="entry name" value="Cation_efflux_TM"/>
</dbReference>
<dbReference type="AlphaFoldDB" id="A0A4R3KJX1"/>
<gene>
    <name evidence="10" type="ORF">EDD72_103160</name>
</gene>
<dbReference type="SUPFAM" id="SSF160240">
    <property type="entry name" value="Cation efflux protein cytoplasmic domain-like"/>
    <property type="match status" value="1"/>
</dbReference>
<sequence>MKEQRFQKAEYAAWVGIIGNLLLSLVKGVAGMIANSKALIADAAHSASDVAGSIAVLIGLRAAQLPPDKDHPYGHGKAENIAAIIVSVILFFVGVEVAYSSIRGLFQQHIEAPGMLAIYATILSIIVKESMFQYKYRVGKKINSPAVIANAWEHRSDVYSSIGALIGIGGAVFGGKYQIHWLLYLDPLAGAVVAIIILKMAYDLGRETIHNTLDRVLQEDETKEYVAAVEKVFGVMHVDELFAREHGHYVIVDLKIAVDPKITVEQGHQIGKEVKKTLLLQFHNVKDVFVHINPYQTTYYQKQSDEPFLIQ</sequence>
<accession>A0A4R3KJX1</accession>
<keyword evidence="3" id="KW-0813">Transport</keyword>
<comment type="similarity">
    <text evidence="2">Belongs to the cation diffusion facilitator (CDF) transporter (TC 2.A.4) family.</text>
</comment>
<organism evidence="10 11">
    <name type="scientific">Tepidibacillus fermentans</name>
    <dbReference type="NCBI Taxonomy" id="1281767"/>
    <lineage>
        <taxon>Bacteria</taxon>
        <taxon>Bacillati</taxon>
        <taxon>Bacillota</taxon>
        <taxon>Bacilli</taxon>
        <taxon>Bacillales</taxon>
        <taxon>Bacillaceae</taxon>
        <taxon>Tepidibacillus</taxon>
    </lineage>
</organism>
<dbReference type="Gene3D" id="3.30.70.1350">
    <property type="entry name" value="Cation efflux protein, cytoplasmic domain"/>
    <property type="match status" value="1"/>
</dbReference>